<feature type="compositionally biased region" description="Low complexity" evidence="1">
    <location>
        <begin position="649"/>
        <end position="669"/>
    </location>
</feature>
<feature type="compositionally biased region" description="Low complexity" evidence="1">
    <location>
        <begin position="83"/>
        <end position="99"/>
    </location>
</feature>
<feature type="domain" description="ELMO" evidence="2">
    <location>
        <begin position="626"/>
        <end position="848"/>
    </location>
</feature>
<evidence type="ECO:0000313" key="3">
    <source>
        <dbReference type="EMBL" id="KAK7199864.1"/>
    </source>
</evidence>
<keyword evidence="4" id="KW-1185">Reference proteome</keyword>
<evidence type="ECO:0000259" key="2">
    <source>
        <dbReference type="PROSITE" id="PS51335"/>
    </source>
</evidence>
<evidence type="ECO:0000256" key="1">
    <source>
        <dbReference type="SAM" id="MobiDB-lite"/>
    </source>
</evidence>
<comment type="caution">
    <text evidence="3">The sequence shown here is derived from an EMBL/GenBank/DDBJ whole genome shotgun (WGS) entry which is preliminary data.</text>
</comment>
<feature type="region of interest" description="Disordered" evidence="1">
    <location>
        <begin position="643"/>
        <end position="669"/>
    </location>
</feature>
<dbReference type="Pfam" id="PF04727">
    <property type="entry name" value="ELMO_CED12"/>
    <property type="match status" value="1"/>
</dbReference>
<feature type="compositionally biased region" description="Low complexity" evidence="1">
    <location>
        <begin position="303"/>
        <end position="314"/>
    </location>
</feature>
<feature type="compositionally biased region" description="Low complexity" evidence="1">
    <location>
        <begin position="129"/>
        <end position="138"/>
    </location>
</feature>
<organism evidence="3 4">
    <name type="scientific">Novymonas esmeraldas</name>
    <dbReference type="NCBI Taxonomy" id="1808958"/>
    <lineage>
        <taxon>Eukaryota</taxon>
        <taxon>Discoba</taxon>
        <taxon>Euglenozoa</taxon>
        <taxon>Kinetoplastea</taxon>
        <taxon>Metakinetoplastina</taxon>
        <taxon>Trypanosomatida</taxon>
        <taxon>Trypanosomatidae</taxon>
        <taxon>Novymonas</taxon>
    </lineage>
</organism>
<feature type="region of interest" description="Disordered" evidence="1">
    <location>
        <begin position="568"/>
        <end position="598"/>
    </location>
</feature>
<dbReference type="InterPro" id="IPR006816">
    <property type="entry name" value="ELMO_dom"/>
</dbReference>
<gene>
    <name evidence="3" type="ORF">NESM_000034300</name>
</gene>
<dbReference type="PROSITE" id="PS51335">
    <property type="entry name" value="ELMO"/>
    <property type="match status" value="1"/>
</dbReference>
<dbReference type="PANTHER" id="PTHR12771:SF2">
    <property type="entry name" value="ELMO DOMAIN-CONTAINING PROTEIN 3"/>
    <property type="match status" value="1"/>
</dbReference>
<protein>
    <submittedName>
        <fullName evidence="3">Engulfment and cell motility domain 2</fullName>
    </submittedName>
</protein>
<feature type="compositionally biased region" description="Polar residues" evidence="1">
    <location>
        <begin position="53"/>
        <end position="77"/>
    </location>
</feature>
<feature type="compositionally biased region" description="Low complexity" evidence="1">
    <location>
        <begin position="217"/>
        <end position="256"/>
    </location>
</feature>
<feature type="region of interest" description="Disordered" evidence="1">
    <location>
        <begin position="13"/>
        <end position="323"/>
    </location>
</feature>
<reference evidence="3 4" key="1">
    <citation type="journal article" date="2021" name="MBio">
        <title>A New Model Trypanosomatid, Novymonas esmeraldas: Genomic Perception of Its 'Candidatus Pandoraea novymonadis' Endosymbiont.</title>
        <authorList>
            <person name="Zakharova A."/>
            <person name="Saura A."/>
            <person name="Butenko A."/>
            <person name="Podesvova L."/>
            <person name="Warmusova S."/>
            <person name="Kostygov A.Y."/>
            <person name="Nenarokova A."/>
            <person name="Lukes J."/>
            <person name="Opperdoes F.R."/>
            <person name="Yurchenko V."/>
        </authorList>
    </citation>
    <scope>NUCLEOTIDE SEQUENCE [LARGE SCALE GENOMIC DNA]</scope>
    <source>
        <strain evidence="3 4">E262AT.01</strain>
    </source>
</reference>
<feature type="region of interest" description="Disordered" evidence="1">
    <location>
        <begin position="514"/>
        <end position="545"/>
    </location>
</feature>
<dbReference type="EMBL" id="JAECZO010000002">
    <property type="protein sequence ID" value="KAK7199864.1"/>
    <property type="molecule type" value="Genomic_DNA"/>
</dbReference>
<dbReference type="PANTHER" id="PTHR12771">
    <property type="entry name" value="ENGULFMENT AND CELL MOTILITY"/>
    <property type="match status" value="1"/>
</dbReference>
<evidence type="ECO:0000313" key="4">
    <source>
        <dbReference type="Proteomes" id="UP001430356"/>
    </source>
</evidence>
<name>A0AAW0F2N0_9TRYP</name>
<feature type="compositionally biased region" description="Polar residues" evidence="1">
    <location>
        <begin position="189"/>
        <end position="206"/>
    </location>
</feature>
<sequence>MSLLRKNAVLKEYRRQNREAGSAPLVAEAGVQEDEGGAESSALLPLVDAFQSVGPSSSPSRPATTGTTGARVTSGAANTGLPGTTSSAGRTSSGARASTPAATVSADSPTHAVIHADSTDEFPDVDAASSSPPSLSRPTGREPNGGLSLPPPPRRGGDHSGGLGQRSRSDLSGDEKGGGSGAAAAAGSHTHSPATGPSLSPSSATFSGDAVACTADASEAWRASGSASGAAAGAPASVTADRPSSSGTAPSAAARPVAVEKSHTLPQRAVSAAGPLQASTTAPRLPHTAAANAQRDTCADEVSSSSTSSSSHSRSGPDHTNAGETSAARLDAAHAAGDTDSALVELHDADAATAVMPADMSDTLLQPPTSIVSEPSTLLALRKVRSTATHESSGREVARARLTLRGGSGGGGAASEEDVFSPISVTEDIEHRLGADGVGVRQVSLTDSRSAVNAQQVLSFSGTARTLPRIWDDEDVDVDPTATFTDSMHHSPLALPRISFYEAYVELTKELRRGDDTPTHSAGGAQPRVSPVPGASATPSAVLPPPLKKRSVLDALLRCCGGSRGDAMTAAKQPHPGTATCHASRGDARSGGTAAEETPAVWGGPEEHLHVVHILKAQPLLPQLPAHRRMLLTVFNTLTGKIPWPSPSSPATASSSSGATMTPPSSSTTVRWESIGFQGTNPATDVRATGVLGVLQLLYLIDYYPVFAQRLWRLCRDPASETSTPSISQSRRAGVPPVAPARDGISNELPFVLVCFNFTAVVLDVADRHLLDAEVLRAASAPPPPPPTTSSAVRPAAHLSSHPGMYVCCESYVGALMLFVDAWRTRSRDVDASGADAGVFSVPAKRPSIADFGDVKARLRTQLLKKGAAKMMQQAARKARGGADERE</sequence>
<dbReference type="InterPro" id="IPR050868">
    <property type="entry name" value="ELMO_domain-containing"/>
</dbReference>
<accession>A0AAW0F2N0</accession>
<dbReference type="AlphaFoldDB" id="A0AAW0F2N0"/>
<proteinExistence type="predicted"/>
<dbReference type="Proteomes" id="UP001430356">
    <property type="component" value="Unassembled WGS sequence"/>
</dbReference>
<feature type="compositionally biased region" description="Basic and acidic residues" evidence="1">
    <location>
        <begin position="167"/>
        <end position="177"/>
    </location>
</feature>